<proteinExistence type="inferred from homology"/>
<comment type="caution">
    <text evidence="8">The sequence shown here is derived from an EMBL/GenBank/DDBJ whole genome shotgun (WGS) entry which is preliminary data.</text>
</comment>
<dbReference type="Pfam" id="PF02668">
    <property type="entry name" value="TauD"/>
    <property type="match status" value="1"/>
</dbReference>
<reference evidence="8 9" key="1">
    <citation type="submission" date="2015-04" db="EMBL/GenBank/DDBJ databases">
        <title>Comparative genomics of rhizobia nodulating Arachis hypogaea in China.</title>
        <authorList>
            <person name="Li Y."/>
        </authorList>
    </citation>
    <scope>NUCLEOTIDE SEQUENCE [LARGE SCALE GENOMIC DNA]</scope>
    <source>
        <strain evidence="8 9">CCBAU 51787</strain>
    </source>
</reference>
<dbReference type="GO" id="GO:0046872">
    <property type="term" value="F:metal ion binding"/>
    <property type="evidence" value="ECO:0007669"/>
    <property type="project" value="UniProtKB-KW"/>
</dbReference>
<evidence type="ECO:0000256" key="5">
    <source>
        <dbReference type="ARBA" id="ARBA00023002"/>
    </source>
</evidence>
<comment type="cofactor">
    <cofactor evidence="1">
        <name>Fe(2+)</name>
        <dbReference type="ChEBI" id="CHEBI:29033"/>
    </cofactor>
</comment>
<dbReference type="GO" id="GO:0005737">
    <property type="term" value="C:cytoplasm"/>
    <property type="evidence" value="ECO:0007669"/>
    <property type="project" value="TreeGrafter"/>
</dbReference>
<gene>
    <name evidence="8" type="ORF">XH94_13245</name>
</gene>
<dbReference type="InterPro" id="IPR051323">
    <property type="entry name" value="AtsK-like"/>
</dbReference>
<comment type="similarity">
    <text evidence="2">Belongs to the TfdA dioxygenase family.</text>
</comment>
<dbReference type="EMBL" id="LBJM01000040">
    <property type="protein sequence ID" value="RXH40412.1"/>
    <property type="molecule type" value="Genomic_DNA"/>
</dbReference>
<dbReference type="RefSeq" id="WP_128944732.1">
    <property type="nucleotide sequence ID" value="NZ_LBJM01000040.1"/>
</dbReference>
<keyword evidence="6" id="KW-0408">Iron</keyword>
<dbReference type="PANTHER" id="PTHR30468:SF5">
    <property type="entry name" value="ALPHA-KETOGLUTARATE-DEPENDENT SULFATE ESTER DIOXYGENASE"/>
    <property type="match status" value="1"/>
</dbReference>
<organism evidence="8 9">
    <name type="scientific">Bradyrhizobium zhanjiangense</name>
    <dbReference type="NCBI Taxonomy" id="1325107"/>
    <lineage>
        <taxon>Bacteria</taxon>
        <taxon>Pseudomonadati</taxon>
        <taxon>Pseudomonadota</taxon>
        <taxon>Alphaproteobacteria</taxon>
        <taxon>Hyphomicrobiales</taxon>
        <taxon>Nitrobacteraceae</taxon>
        <taxon>Bradyrhizobium</taxon>
    </lineage>
</organism>
<evidence type="ECO:0000256" key="2">
    <source>
        <dbReference type="ARBA" id="ARBA00005896"/>
    </source>
</evidence>
<dbReference type="InterPro" id="IPR042098">
    <property type="entry name" value="TauD-like_sf"/>
</dbReference>
<dbReference type="FunFam" id="3.60.130.10:FF:000002">
    <property type="entry name" value="Alpha-ketoglutarate-dependent taurine dioxygenase"/>
    <property type="match status" value="1"/>
</dbReference>
<name>A0A4Q0SMA5_9BRAD</name>
<dbReference type="GO" id="GO:0016706">
    <property type="term" value="F:2-oxoglutarate-dependent dioxygenase activity"/>
    <property type="evidence" value="ECO:0007669"/>
    <property type="project" value="UniProtKB-ARBA"/>
</dbReference>
<evidence type="ECO:0000313" key="8">
    <source>
        <dbReference type="EMBL" id="RXH40412.1"/>
    </source>
</evidence>
<dbReference type="Gene3D" id="3.60.130.10">
    <property type="entry name" value="Clavaminate synthase-like"/>
    <property type="match status" value="1"/>
</dbReference>
<keyword evidence="5" id="KW-0560">Oxidoreductase</keyword>
<evidence type="ECO:0000256" key="4">
    <source>
        <dbReference type="ARBA" id="ARBA00022964"/>
    </source>
</evidence>
<evidence type="ECO:0000313" key="9">
    <source>
        <dbReference type="Proteomes" id="UP000290565"/>
    </source>
</evidence>
<accession>A0A4Q0SMA5</accession>
<protein>
    <submittedName>
        <fullName evidence="8">Dioxygenase</fullName>
    </submittedName>
</protein>
<dbReference type="PANTHER" id="PTHR30468">
    <property type="entry name" value="ALPHA-KETOGLUTARATE-DEPENDENT SULFONATE DIOXYGENASE"/>
    <property type="match status" value="1"/>
</dbReference>
<evidence type="ECO:0000256" key="3">
    <source>
        <dbReference type="ARBA" id="ARBA00022723"/>
    </source>
</evidence>
<evidence type="ECO:0000256" key="6">
    <source>
        <dbReference type="ARBA" id="ARBA00023004"/>
    </source>
</evidence>
<dbReference type="SUPFAM" id="SSF51197">
    <property type="entry name" value="Clavaminate synthase-like"/>
    <property type="match status" value="1"/>
</dbReference>
<dbReference type="AlphaFoldDB" id="A0A4Q0SMA5"/>
<feature type="domain" description="TauD/TfdA-like" evidence="7">
    <location>
        <begin position="22"/>
        <end position="280"/>
    </location>
</feature>
<keyword evidence="4 8" id="KW-0223">Dioxygenase</keyword>
<sequence>MSGTALIDEVIPRADIVKRAARIGAEIKNLKLSGELPEQTIAAINGALLEHKVIFFRDQSHLDDAEQERFAQRFGRLVPHPIMGAIKGTASMLEIDLRHAGNRADLWHADLTFIDAYPKIAVLRAAVIPAFGGDTVWSNTVAAYLDLPPPLQRLADELWVLYSNAFDHAVMPRAREADKENWDKVYTRTIYETEHPVVRVHPETGERALVLGDGMRHFVGIPKYDGQRLFDLFKSHITAPENTVRWNWKEGDVAMWDNRATQHYAVADYGDQHRQVRRATIEGEVPVSVDGKRSVMRIMPSK</sequence>
<evidence type="ECO:0000256" key="1">
    <source>
        <dbReference type="ARBA" id="ARBA00001954"/>
    </source>
</evidence>
<dbReference type="InterPro" id="IPR003819">
    <property type="entry name" value="TauD/TfdA-like"/>
</dbReference>
<dbReference type="Proteomes" id="UP000290565">
    <property type="component" value="Unassembled WGS sequence"/>
</dbReference>
<keyword evidence="3" id="KW-0479">Metal-binding</keyword>
<evidence type="ECO:0000259" key="7">
    <source>
        <dbReference type="Pfam" id="PF02668"/>
    </source>
</evidence>